<organism evidence="1">
    <name type="scientific">Salvia miltiorrhiza</name>
    <name type="common">Chinese sage</name>
    <dbReference type="NCBI Taxonomy" id="226208"/>
    <lineage>
        <taxon>Eukaryota</taxon>
        <taxon>Viridiplantae</taxon>
        <taxon>Streptophyta</taxon>
        <taxon>Embryophyta</taxon>
        <taxon>Tracheophyta</taxon>
        <taxon>Spermatophyta</taxon>
        <taxon>Magnoliopsida</taxon>
        <taxon>eudicotyledons</taxon>
        <taxon>Gunneridae</taxon>
        <taxon>Pentapetalae</taxon>
        <taxon>asterids</taxon>
        <taxon>lamiids</taxon>
        <taxon>Lamiales</taxon>
        <taxon>Lamiaceae</taxon>
        <taxon>Nepetoideae</taxon>
        <taxon>Mentheae</taxon>
        <taxon>Salviinae</taxon>
        <taxon>Salvia</taxon>
        <taxon>Salvia incertae sedis</taxon>
    </lineage>
</organism>
<protein>
    <submittedName>
        <fullName evidence="1">Uncharacterized protein</fullName>
    </submittedName>
</protein>
<reference evidence="1" key="1">
    <citation type="submission" date="2013-05" db="EMBL/GenBank/DDBJ databases">
        <title>The Mitochondrial Genome of the medicinal plant Salvia miltiorrhiza.</title>
        <authorList>
            <person name="Qian J."/>
        </authorList>
    </citation>
    <scope>NUCLEOTIDE SEQUENCE</scope>
</reference>
<accession>V9P579</accession>
<dbReference type="AlphaFoldDB" id="V9P579"/>
<geneLocation type="mitochondrion" evidence="1"/>
<dbReference type="RefSeq" id="YP_008992324.1">
    <property type="nucleotide sequence ID" value="NC_023209.1"/>
</dbReference>
<name>V9P579_SALMI</name>
<evidence type="ECO:0000313" key="1">
    <source>
        <dbReference type="EMBL" id="AGU16589.1"/>
    </source>
</evidence>
<dbReference type="GeneID" id="18126331"/>
<sequence>MKAPGVERTTHFPHPTGNCITDRFLARSRTSHGVVPSYTSCQYWDAPLPWSIINAKLFRKVSKGDSIKGLARIQVRLSYNRGSSHVILDPMGRLYLNNPNSEEATA</sequence>
<keyword evidence="1" id="KW-0496">Mitochondrion</keyword>
<dbReference type="KEGG" id="smil:18126331"/>
<gene>
    <name evidence="1" type="primary">orf106c</name>
    <name evidence="1" type="ORF">Salmi_Mp060</name>
</gene>
<dbReference type="EMBL" id="KF177345">
    <property type="protein sequence ID" value="AGU16589.1"/>
    <property type="molecule type" value="Genomic_DNA"/>
</dbReference>
<proteinExistence type="predicted"/>